<dbReference type="Proteomes" id="UP001293718">
    <property type="component" value="Unassembled WGS sequence"/>
</dbReference>
<protein>
    <submittedName>
        <fullName evidence="1">Uncharacterized protein</fullName>
    </submittedName>
</protein>
<reference evidence="1 2" key="1">
    <citation type="submission" date="2023-11" db="EMBL/GenBank/DDBJ databases">
        <title>Draft genome of Azohydromonas lata strain H1 (DSM1123), a polyhydroxyalkanoate producer.</title>
        <authorList>
            <person name="Traversa D."/>
            <person name="D'Addabbo P."/>
            <person name="Pazzani C."/>
            <person name="Manzari C."/>
            <person name="Chiara M."/>
            <person name="Scrascia M."/>
        </authorList>
    </citation>
    <scope>NUCLEOTIDE SEQUENCE [LARGE SCALE GENOMIC DNA]</scope>
    <source>
        <strain evidence="1 2">H1</strain>
    </source>
</reference>
<organism evidence="1 2">
    <name type="scientific">Azohydromonas lata</name>
    <dbReference type="NCBI Taxonomy" id="45677"/>
    <lineage>
        <taxon>Bacteria</taxon>
        <taxon>Pseudomonadati</taxon>
        <taxon>Pseudomonadota</taxon>
        <taxon>Betaproteobacteria</taxon>
        <taxon>Burkholderiales</taxon>
        <taxon>Sphaerotilaceae</taxon>
        <taxon>Azohydromonas</taxon>
    </lineage>
</organism>
<gene>
    <name evidence="1" type="ORF">SM757_22285</name>
</gene>
<sequence>MTHDDPVLSLLGGDDDPTDLVHATPADVARDKIADMLIPGLLVTFTAAEAKAAGAFEETALSEADALASALDLGA</sequence>
<evidence type="ECO:0000313" key="1">
    <source>
        <dbReference type="EMBL" id="MDZ5459310.1"/>
    </source>
</evidence>
<proteinExistence type="predicted"/>
<keyword evidence="2" id="KW-1185">Reference proteome</keyword>
<name>A0ABU5IKA0_9BURK</name>
<dbReference type="EMBL" id="JAXOJX010000041">
    <property type="protein sequence ID" value="MDZ5459310.1"/>
    <property type="molecule type" value="Genomic_DNA"/>
</dbReference>
<accession>A0ABU5IKA0</accession>
<evidence type="ECO:0000313" key="2">
    <source>
        <dbReference type="Proteomes" id="UP001293718"/>
    </source>
</evidence>
<comment type="caution">
    <text evidence="1">The sequence shown here is derived from an EMBL/GenBank/DDBJ whole genome shotgun (WGS) entry which is preliminary data.</text>
</comment>
<dbReference type="RefSeq" id="WP_322467091.1">
    <property type="nucleotide sequence ID" value="NZ_JAXOJX010000041.1"/>
</dbReference>